<evidence type="ECO:0000256" key="4">
    <source>
        <dbReference type="ARBA" id="ARBA00022801"/>
    </source>
</evidence>
<dbReference type="GO" id="GO:0006465">
    <property type="term" value="P:signal peptide processing"/>
    <property type="evidence" value="ECO:0007669"/>
    <property type="project" value="TreeGrafter"/>
</dbReference>
<feature type="transmembrane region" description="Helical" evidence="9">
    <location>
        <begin position="373"/>
        <end position="391"/>
    </location>
</feature>
<keyword evidence="3 9" id="KW-0812">Transmembrane</keyword>
<evidence type="ECO:0000256" key="8">
    <source>
        <dbReference type="SAM" id="MobiDB-lite"/>
    </source>
</evidence>
<dbReference type="GO" id="GO:0004252">
    <property type="term" value="F:serine-type endopeptidase activity"/>
    <property type="evidence" value="ECO:0007669"/>
    <property type="project" value="InterPro"/>
</dbReference>
<keyword evidence="4" id="KW-0378">Hydrolase</keyword>
<feature type="transmembrane region" description="Helical" evidence="9">
    <location>
        <begin position="552"/>
        <end position="569"/>
    </location>
</feature>
<feature type="transmembrane region" description="Helical" evidence="9">
    <location>
        <begin position="517"/>
        <end position="537"/>
    </location>
</feature>
<proteinExistence type="inferred from homology"/>
<protein>
    <recommendedName>
        <fullName evidence="10">Peptidase S54 rhomboid domain-containing protein</fullName>
    </recommendedName>
</protein>
<keyword evidence="5 9" id="KW-1133">Transmembrane helix</keyword>
<feature type="transmembrane region" description="Helical" evidence="9">
    <location>
        <begin position="490"/>
        <end position="510"/>
    </location>
</feature>
<dbReference type="OrthoDB" id="10260614at2759"/>
<evidence type="ECO:0000256" key="6">
    <source>
        <dbReference type="ARBA" id="ARBA00023136"/>
    </source>
</evidence>
<dbReference type="EMBL" id="MU004188">
    <property type="protein sequence ID" value="KAF2495885.1"/>
    <property type="molecule type" value="Genomic_DNA"/>
</dbReference>
<evidence type="ECO:0000259" key="10">
    <source>
        <dbReference type="Pfam" id="PF01694"/>
    </source>
</evidence>
<name>A0A6A6QU14_9PEZI</name>
<comment type="similarity">
    <text evidence="2">Belongs to the peptidase S54 family.</text>
</comment>
<dbReference type="InterPro" id="IPR035952">
    <property type="entry name" value="Rhomboid-like_sf"/>
</dbReference>
<evidence type="ECO:0000256" key="9">
    <source>
        <dbReference type="SAM" id="Phobius"/>
    </source>
</evidence>
<reference evidence="11" key="1">
    <citation type="journal article" date="2020" name="Stud. Mycol.">
        <title>101 Dothideomycetes genomes: a test case for predicting lifestyles and emergence of pathogens.</title>
        <authorList>
            <person name="Haridas S."/>
            <person name="Albert R."/>
            <person name="Binder M."/>
            <person name="Bloem J."/>
            <person name="Labutti K."/>
            <person name="Salamov A."/>
            <person name="Andreopoulos B."/>
            <person name="Baker S."/>
            <person name="Barry K."/>
            <person name="Bills G."/>
            <person name="Bluhm B."/>
            <person name="Cannon C."/>
            <person name="Castanera R."/>
            <person name="Culley D."/>
            <person name="Daum C."/>
            <person name="Ezra D."/>
            <person name="Gonzalez J."/>
            <person name="Henrissat B."/>
            <person name="Kuo A."/>
            <person name="Liang C."/>
            <person name="Lipzen A."/>
            <person name="Lutzoni F."/>
            <person name="Magnuson J."/>
            <person name="Mondo S."/>
            <person name="Nolan M."/>
            <person name="Ohm R."/>
            <person name="Pangilinan J."/>
            <person name="Park H.-J."/>
            <person name="Ramirez L."/>
            <person name="Alfaro M."/>
            <person name="Sun H."/>
            <person name="Tritt A."/>
            <person name="Yoshinaga Y."/>
            <person name="Zwiers L.-H."/>
            <person name="Turgeon B."/>
            <person name="Goodwin S."/>
            <person name="Spatafora J."/>
            <person name="Crous P."/>
            <person name="Grigoriev I."/>
        </authorList>
    </citation>
    <scope>NUCLEOTIDE SEQUENCE</scope>
    <source>
        <strain evidence="11">CBS 269.34</strain>
    </source>
</reference>
<feature type="transmembrane region" description="Helical" evidence="9">
    <location>
        <begin position="440"/>
        <end position="459"/>
    </location>
</feature>
<comment type="subcellular location">
    <subcellularLocation>
        <location evidence="1">Membrane</location>
        <topology evidence="1">Multi-pass membrane protein</topology>
    </subcellularLocation>
</comment>
<feature type="domain" description="Peptidase S54 rhomboid" evidence="10">
    <location>
        <begin position="456"/>
        <end position="597"/>
    </location>
</feature>
<feature type="transmembrane region" description="Helical" evidence="9">
    <location>
        <begin position="403"/>
        <end position="428"/>
    </location>
</feature>
<dbReference type="Gene3D" id="1.20.1540.10">
    <property type="entry name" value="Rhomboid-like"/>
    <property type="match status" value="1"/>
</dbReference>
<evidence type="ECO:0000313" key="12">
    <source>
        <dbReference type="Proteomes" id="UP000799750"/>
    </source>
</evidence>
<gene>
    <name evidence="11" type="ORF">BU16DRAFT_526434</name>
</gene>
<feature type="region of interest" description="Disordered" evidence="8">
    <location>
        <begin position="45"/>
        <end position="120"/>
    </location>
</feature>
<dbReference type="PANTHER" id="PTHR43731">
    <property type="entry name" value="RHOMBOID PROTEASE"/>
    <property type="match status" value="1"/>
</dbReference>
<dbReference type="GO" id="GO:0016020">
    <property type="term" value="C:membrane"/>
    <property type="evidence" value="ECO:0007669"/>
    <property type="project" value="UniProtKB-SubCell"/>
</dbReference>
<organism evidence="11 12">
    <name type="scientific">Lophium mytilinum</name>
    <dbReference type="NCBI Taxonomy" id="390894"/>
    <lineage>
        <taxon>Eukaryota</taxon>
        <taxon>Fungi</taxon>
        <taxon>Dikarya</taxon>
        <taxon>Ascomycota</taxon>
        <taxon>Pezizomycotina</taxon>
        <taxon>Dothideomycetes</taxon>
        <taxon>Pleosporomycetidae</taxon>
        <taxon>Mytilinidiales</taxon>
        <taxon>Mytilinidiaceae</taxon>
        <taxon>Lophium</taxon>
    </lineage>
</organism>
<evidence type="ECO:0000256" key="5">
    <source>
        <dbReference type="ARBA" id="ARBA00022989"/>
    </source>
</evidence>
<feature type="coiled-coil region" evidence="7">
    <location>
        <begin position="290"/>
        <end position="317"/>
    </location>
</feature>
<evidence type="ECO:0000313" key="11">
    <source>
        <dbReference type="EMBL" id="KAF2495885.1"/>
    </source>
</evidence>
<sequence>MNNVLPVAARLPSSCASLRPLASTPLWPSTSLLRTARRSFAVLPRDRSSPIPYPTQPFPRIQIPRKWSNGAPKSFNTTPAPARKARSQPPSTSTPKPRPPPKATSEVDTHTWDDSHITSSLPSGPLLPKAIKQLFPTLSTVNGNRVLSILHTRRLTGSLAERGIDNIDEALDLDLSDISQEQMMRALEYLRARFPVDEEAAAADWAEAEAARIEREVLAERGVKLGLLKKVELDPEVEEQQIRGEEWEGRRYINVKARQEREAKGNAGGQGTEYGRAKYGRSIFETVRKSNEANWEAEKAEKERAKAKEEAKMVAEGRHVGPKNLVPGKKFLGVEIRESGEKSEYVKKYEEKAQRKWKNEQEMEQSLTLAQRLWPSAAFTVAVCTLCGLFATNYEPPDNAVRLFSDFTPALATCSVIVGINLAVFVVWRIPRFWPLLNKYMVSTPAYPVALATLGNIFSHQSFSHLLLNITWLMTMGVWCHDLVGRGVFLSTYVAAGTCGSLASLTFFVLARNYKSASLGASGALNGVLALFCIATTRDHVRIPFTDIERPVNLKMVLAAFLLLEVYNMRKGRVKLMDHWAHLGGAAVGVSVGTTMRWQDFVAWLKSWVGGGKGDGDVVSKVDEEELVEGNQEEGSV</sequence>
<dbReference type="AlphaFoldDB" id="A0A6A6QU14"/>
<dbReference type="SUPFAM" id="SSF144091">
    <property type="entry name" value="Rhomboid-like"/>
    <property type="match status" value="1"/>
</dbReference>
<evidence type="ECO:0000256" key="1">
    <source>
        <dbReference type="ARBA" id="ARBA00004141"/>
    </source>
</evidence>
<dbReference type="Pfam" id="PF01694">
    <property type="entry name" value="Rhomboid"/>
    <property type="match status" value="1"/>
</dbReference>
<evidence type="ECO:0000256" key="7">
    <source>
        <dbReference type="SAM" id="Coils"/>
    </source>
</evidence>
<keyword evidence="12" id="KW-1185">Reference proteome</keyword>
<evidence type="ECO:0000256" key="3">
    <source>
        <dbReference type="ARBA" id="ARBA00022692"/>
    </source>
</evidence>
<accession>A0A6A6QU14</accession>
<dbReference type="PANTHER" id="PTHR43731:SF14">
    <property type="entry name" value="PRESENILIN-ASSOCIATED RHOMBOID-LIKE PROTEIN, MITOCHONDRIAL"/>
    <property type="match status" value="1"/>
</dbReference>
<feature type="compositionally biased region" description="Basic and acidic residues" evidence="8">
    <location>
        <begin position="105"/>
        <end position="116"/>
    </location>
</feature>
<keyword evidence="6 9" id="KW-0472">Membrane</keyword>
<dbReference type="InterPro" id="IPR050925">
    <property type="entry name" value="Rhomboid_protease_S54"/>
</dbReference>
<dbReference type="InterPro" id="IPR022764">
    <property type="entry name" value="Peptidase_S54_rhomboid_dom"/>
</dbReference>
<keyword evidence="7" id="KW-0175">Coiled coil</keyword>
<dbReference type="Proteomes" id="UP000799750">
    <property type="component" value="Unassembled WGS sequence"/>
</dbReference>
<evidence type="ECO:0000256" key="2">
    <source>
        <dbReference type="ARBA" id="ARBA00009045"/>
    </source>
</evidence>